<dbReference type="InterPro" id="IPR043519">
    <property type="entry name" value="NT_sf"/>
</dbReference>
<dbReference type="Gene3D" id="1.10.3090.10">
    <property type="entry name" value="cca-adding enzyme, domain 2"/>
    <property type="match status" value="1"/>
</dbReference>
<comment type="activity regulation">
    <text evidence="7">Uridylyltransferase (UTase) activity is inhibited by glutamine, while glutamine activates uridylyl-removing (UR) activity.</text>
</comment>
<feature type="domain" description="ACT" evidence="8">
    <location>
        <begin position="840"/>
        <end position="916"/>
    </location>
</feature>
<dbReference type="CDD" id="cd00077">
    <property type="entry name" value="HDc"/>
    <property type="match status" value="1"/>
</dbReference>
<evidence type="ECO:0000256" key="4">
    <source>
        <dbReference type="ARBA" id="ARBA00022801"/>
    </source>
</evidence>
<comment type="function">
    <text evidence="7">Modifies, by uridylylation and deuridylylation, the PII regulatory proteins (GlnB and homologs), in response to the nitrogen status of the cell that GlnD senses through the glutamine level. Under low glutamine levels, catalyzes the conversion of the PII proteins and UTP to PII-UMP and PPi, while under higher glutamine levels, GlnD hydrolyzes PII-UMP to PII and UMP (deuridylylation). Thus, controls uridylylation state and activity of the PII proteins, and plays an important role in the regulation of nitrogen metabolism.</text>
</comment>
<dbReference type="Pfam" id="PF08335">
    <property type="entry name" value="GlnD_UR_UTase"/>
    <property type="match status" value="1"/>
</dbReference>
<dbReference type="SUPFAM" id="SSF81301">
    <property type="entry name" value="Nucleotidyltransferase"/>
    <property type="match status" value="1"/>
</dbReference>
<evidence type="ECO:0000259" key="8">
    <source>
        <dbReference type="PROSITE" id="PS51671"/>
    </source>
</evidence>
<evidence type="ECO:0000256" key="6">
    <source>
        <dbReference type="ARBA" id="ARBA00023268"/>
    </source>
</evidence>
<dbReference type="AlphaFoldDB" id="A0A4Y8ZQ12"/>
<comment type="cofactor">
    <cofactor evidence="7">
        <name>Mg(2+)</name>
        <dbReference type="ChEBI" id="CHEBI:18420"/>
    </cofactor>
</comment>
<proteinExistence type="inferred from homology"/>
<dbReference type="PIRSF" id="PIRSF006288">
    <property type="entry name" value="PII_uridyltransf"/>
    <property type="match status" value="1"/>
</dbReference>
<keyword evidence="1 7" id="KW-0808">Transferase</keyword>
<evidence type="ECO:0000256" key="3">
    <source>
        <dbReference type="ARBA" id="ARBA00022737"/>
    </source>
</evidence>
<evidence type="ECO:0000256" key="2">
    <source>
        <dbReference type="ARBA" id="ARBA00022695"/>
    </source>
</evidence>
<dbReference type="GO" id="GO:0008081">
    <property type="term" value="F:phosphoric diester hydrolase activity"/>
    <property type="evidence" value="ECO:0007669"/>
    <property type="project" value="UniProtKB-UniRule"/>
</dbReference>
<dbReference type="PANTHER" id="PTHR47320">
    <property type="entry name" value="BIFUNCTIONAL URIDYLYLTRANSFERASE/URIDYLYL-REMOVING ENZYME"/>
    <property type="match status" value="1"/>
</dbReference>
<dbReference type="InterPro" id="IPR006674">
    <property type="entry name" value="HD_domain"/>
</dbReference>
<dbReference type="Gene3D" id="3.30.460.10">
    <property type="entry name" value="Beta Polymerase, domain 2"/>
    <property type="match status" value="1"/>
</dbReference>
<name>A0A4Y8ZQ12_9SPHN</name>
<dbReference type="Proteomes" id="UP000298213">
    <property type="component" value="Unassembled WGS sequence"/>
</dbReference>
<dbReference type="InterPro" id="IPR002912">
    <property type="entry name" value="ACT_dom"/>
</dbReference>
<dbReference type="PANTHER" id="PTHR47320:SF1">
    <property type="entry name" value="BIFUNCTIONAL URIDYLYLTRANSFERASE_URIDYLYL-REMOVING ENZYME"/>
    <property type="match status" value="1"/>
</dbReference>
<feature type="domain" description="HD" evidence="9">
    <location>
        <begin position="489"/>
        <end position="611"/>
    </location>
</feature>
<dbReference type="RefSeq" id="WP_135088694.1">
    <property type="nucleotide sequence ID" value="NZ_SPDV01000035.1"/>
</dbReference>
<dbReference type="CDD" id="cd05401">
    <property type="entry name" value="NT_GlnE_GlnD_like"/>
    <property type="match status" value="1"/>
</dbReference>
<dbReference type="InterPro" id="IPR010043">
    <property type="entry name" value="UTase/UR"/>
</dbReference>
<evidence type="ECO:0000256" key="7">
    <source>
        <dbReference type="HAMAP-Rule" id="MF_00277"/>
    </source>
</evidence>
<keyword evidence="4 7" id="KW-0378">Hydrolase</keyword>
<dbReference type="CDD" id="cd04899">
    <property type="entry name" value="ACT_ACR-UUR-like_2"/>
    <property type="match status" value="1"/>
</dbReference>
<evidence type="ECO:0000259" key="9">
    <source>
        <dbReference type="PROSITE" id="PS51831"/>
    </source>
</evidence>
<accession>A0A4Y8ZQ12</accession>
<dbReference type="NCBIfam" id="TIGR01693">
    <property type="entry name" value="UTase_glnD"/>
    <property type="match status" value="1"/>
</dbReference>
<feature type="domain" description="ACT" evidence="8">
    <location>
        <begin position="729"/>
        <end position="811"/>
    </location>
</feature>
<dbReference type="EC" id="3.1.4.-" evidence="7"/>
<dbReference type="InterPro" id="IPR045865">
    <property type="entry name" value="ACT-like_dom_sf"/>
</dbReference>
<dbReference type="InterPro" id="IPR013546">
    <property type="entry name" value="PII_UdlTrfase/GS_AdlTrfase"/>
</dbReference>
<protein>
    <recommendedName>
        <fullName evidence="7">Bifunctional uridylyltransferase/uridylyl-removing enzyme</fullName>
        <shortName evidence="7">UTase/UR</shortName>
    </recommendedName>
    <alternativeName>
        <fullName evidence="7">Bifunctional [protein-PII] modification enzyme</fullName>
    </alternativeName>
    <alternativeName>
        <fullName evidence="7">Bifunctional nitrogen sensor protein</fullName>
    </alternativeName>
    <domain>
        <recommendedName>
            <fullName evidence="7">[Protein-PII] uridylyltransferase</fullName>
            <shortName evidence="7">PII uridylyltransferase</shortName>
            <shortName evidence="7">UTase</shortName>
            <ecNumber evidence="7">2.7.7.59</ecNumber>
        </recommendedName>
    </domain>
    <domain>
        <recommendedName>
            <fullName evidence="7">[Protein-PII]-UMP uridylyl-removing enzyme</fullName>
            <shortName evidence="7">UR</shortName>
            <ecNumber evidence="7">3.1.4.-</ecNumber>
        </recommendedName>
    </domain>
</protein>
<keyword evidence="5 7" id="KW-0460">Magnesium</keyword>
<keyword evidence="2 7" id="KW-0548">Nucleotidyltransferase</keyword>
<dbReference type="GO" id="GO:0006808">
    <property type="term" value="P:regulation of nitrogen utilization"/>
    <property type="evidence" value="ECO:0007669"/>
    <property type="project" value="UniProtKB-UniRule"/>
</dbReference>
<dbReference type="SUPFAM" id="SSF55021">
    <property type="entry name" value="ACT-like"/>
    <property type="match status" value="2"/>
</dbReference>
<dbReference type="NCBIfam" id="NF003467">
    <property type="entry name" value="PRK05092.1"/>
    <property type="match status" value="1"/>
</dbReference>
<dbReference type="SUPFAM" id="SSF81593">
    <property type="entry name" value="Nucleotidyltransferase substrate binding subunit/domain"/>
    <property type="match status" value="1"/>
</dbReference>
<dbReference type="GO" id="GO:0008773">
    <property type="term" value="F:[protein-PII] uridylyltransferase activity"/>
    <property type="evidence" value="ECO:0007669"/>
    <property type="project" value="UniProtKB-UniRule"/>
</dbReference>
<keyword evidence="11" id="KW-1185">Reference proteome</keyword>
<dbReference type="CDD" id="cd04900">
    <property type="entry name" value="ACT_UUR-like_1"/>
    <property type="match status" value="1"/>
</dbReference>
<dbReference type="OrthoDB" id="9758038at2"/>
<comment type="catalytic activity">
    <reaction evidence="7">
        <text>[protein-PII]-uridylyl-L-tyrosine + H2O = [protein-PII]-L-tyrosine + UMP + H(+)</text>
        <dbReference type="Rhea" id="RHEA:48600"/>
        <dbReference type="Rhea" id="RHEA-COMP:12147"/>
        <dbReference type="Rhea" id="RHEA-COMP:12148"/>
        <dbReference type="ChEBI" id="CHEBI:15377"/>
        <dbReference type="ChEBI" id="CHEBI:15378"/>
        <dbReference type="ChEBI" id="CHEBI:46858"/>
        <dbReference type="ChEBI" id="CHEBI:57865"/>
        <dbReference type="ChEBI" id="CHEBI:90602"/>
    </reaction>
</comment>
<gene>
    <name evidence="7" type="primary">glnD</name>
    <name evidence="10" type="ORF">E2493_16085</name>
</gene>
<reference evidence="10 11" key="1">
    <citation type="submission" date="2019-03" db="EMBL/GenBank/DDBJ databases">
        <title>Genome sequence of Sphingomonas sp. 17J27-24.</title>
        <authorList>
            <person name="Kim M."/>
            <person name="Maeng S."/>
            <person name="Sathiyaraj S."/>
        </authorList>
    </citation>
    <scope>NUCLEOTIDE SEQUENCE [LARGE SCALE GENOMIC DNA]</scope>
    <source>
        <strain evidence="10 11">17J27-24</strain>
    </source>
</reference>
<organism evidence="10 11">
    <name type="scientific">Sphingomonas parva</name>
    <dbReference type="NCBI Taxonomy" id="2555898"/>
    <lineage>
        <taxon>Bacteria</taxon>
        <taxon>Pseudomonadati</taxon>
        <taxon>Pseudomonadota</taxon>
        <taxon>Alphaproteobacteria</taxon>
        <taxon>Sphingomonadales</taxon>
        <taxon>Sphingomonadaceae</taxon>
        <taxon>Sphingomonas</taxon>
    </lineage>
</organism>
<keyword evidence="3" id="KW-0677">Repeat</keyword>
<evidence type="ECO:0000313" key="10">
    <source>
        <dbReference type="EMBL" id="TFI57225.1"/>
    </source>
</evidence>
<dbReference type="InterPro" id="IPR003607">
    <property type="entry name" value="HD/PDEase_dom"/>
</dbReference>
<dbReference type="SMART" id="SM00471">
    <property type="entry name" value="HDc"/>
    <property type="match status" value="1"/>
</dbReference>
<evidence type="ECO:0000256" key="1">
    <source>
        <dbReference type="ARBA" id="ARBA00022679"/>
    </source>
</evidence>
<sequence length="919" mass="103282">MASRFAQVPAKRAIVDRRGLADRLGALPGDDAARRLAATSLLKEALAGGRGEIARRLEERPWQGSETAAAYAFLTDQILRLAYDFIVTRLYPLHNPTDAERLLLMAVGGYGRGEMALHSDVDIAFVTPWKPTPWTEQVIESMLYLLWDLGLKVGHSSRSMAELVAVASADHTVRTALVEARYLWGDESLFEEFEGRFRKEVVAGNVRAFVVEKLEERNGRHERMGDSRYVVEPNVKEGKGGLRDLHTLFWIGKFAYQVGSVAELVDVGLLTPDELRQFQRAERFLWAVRCHLHFVAGRAEERLTFDYQREIAARMNYAQRPGTSPVERFMRHYFLHAKMVGDLTGVFLAHLDEKFARRGHRFGLPALRPRRRKLEGFVLDRGRLALPNDNFFHEDPVRLLQIFAFADRDGLEIHPMAMRAAARDAKLIDRAVRADPRANALFLDVLTSPRDPETVLRWMNEAGVFGRFVPEFGRVVAQMQFDMYHHYTVDEHTIRAIGLLARIERGEFKEDHPLSTSLFRSIGSRRALYVAVLMHDIAKGRGGDHSVLGEEVARSLGPRLGLTEAETDTVAWLVRWHLFMSATAFKRDLSDPKTIQDFAAHVKSLERLRLLLILTVVDIRAVGPGVWNSWKRQLLRELFDSAEEVLRLGHKETGRKERIAATREDLAARLRWDASRFERLVWRLPESYWLAEPIAVIEGNARLMDAADRDPARASPLVTSVQAERGATLVSVYTQDQRGLFFRLTGAISLAGGNIIDARIHTTNDGMAVDNFLVQDAAGGPYADRHQLKRLEEAVLRAVQGAETEMGRLESKALPLTRAEAFTVHPDVFIDNNASSRYTVVEVNARDRAALLSGLARALFEMKVAVHSAHIATYGERAVDVFYLTDLAGEKIVASARIKALRGRLLKAAEGGAPGRKAA</sequence>
<feature type="region of interest" description="Uridylyltransferase" evidence="7">
    <location>
        <begin position="1"/>
        <end position="371"/>
    </location>
</feature>
<dbReference type="HAMAP" id="MF_00277">
    <property type="entry name" value="PII_uridylyl_transf"/>
    <property type="match status" value="1"/>
</dbReference>
<dbReference type="EC" id="2.7.7.59" evidence="7"/>
<dbReference type="PROSITE" id="PS51671">
    <property type="entry name" value="ACT"/>
    <property type="match status" value="2"/>
</dbReference>
<comment type="caution">
    <text evidence="10">The sequence shown here is derived from an EMBL/GenBank/DDBJ whole genome shotgun (WGS) entry which is preliminary data.</text>
</comment>
<evidence type="ECO:0000256" key="5">
    <source>
        <dbReference type="ARBA" id="ARBA00022842"/>
    </source>
</evidence>
<dbReference type="PROSITE" id="PS51831">
    <property type="entry name" value="HD"/>
    <property type="match status" value="1"/>
</dbReference>
<comment type="domain">
    <text evidence="7">Has four distinct domains: an N-terminal nucleotidyltransferase (NT) domain responsible for UTase activity, a central HD domain that encodes UR activity, and two C-terminal ACT domains that seem to have a role in glutamine sensing.</text>
</comment>
<dbReference type="Pfam" id="PF01966">
    <property type="entry name" value="HD"/>
    <property type="match status" value="1"/>
</dbReference>
<comment type="catalytic activity">
    <reaction evidence="7">
        <text>[protein-PII]-L-tyrosine + UTP = [protein-PII]-uridylyl-L-tyrosine + diphosphate</text>
        <dbReference type="Rhea" id="RHEA:13673"/>
        <dbReference type="Rhea" id="RHEA-COMP:12147"/>
        <dbReference type="Rhea" id="RHEA-COMP:12148"/>
        <dbReference type="ChEBI" id="CHEBI:33019"/>
        <dbReference type="ChEBI" id="CHEBI:46398"/>
        <dbReference type="ChEBI" id="CHEBI:46858"/>
        <dbReference type="ChEBI" id="CHEBI:90602"/>
        <dbReference type="EC" id="2.7.7.59"/>
    </reaction>
</comment>
<comment type="similarity">
    <text evidence="7">Belongs to the GlnD family.</text>
</comment>
<evidence type="ECO:0000313" key="11">
    <source>
        <dbReference type="Proteomes" id="UP000298213"/>
    </source>
</evidence>
<keyword evidence="6 7" id="KW-0511">Multifunctional enzyme</keyword>
<dbReference type="SUPFAM" id="SSF81891">
    <property type="entry name" value="Poly A polymerase C-terminal region-like"/>
    <property type="match status" value="1"/>
</dbReference>
<comment type="caution">
    <text evidence="7">Lacks conserved residue(s) required for the propagation of feature annotation.</text>
</comment>
<dbReference type="EMBL" id="SPDV01000035">
    <property type="protein sequence ID" value="TFI57225.1"/>
    <property type="molecule type" value="Genomic_DNA"/>
</dbReference>